<dbReference type="GO" id="GO:0005634">
    <property type="term" value="C:nucleus"/>
    <property type="evidence" value="ECO:0007669"/>
    <property type="project" value="UniProtKB-SubCell"/>
</dbReference>
<evidence type="ECO:0000313" key="8">
    <source>
        <dbReference type="EMBL" id="CDP35751.1"/>
    </source>
</evidence>
<dbReference type="AlphaFoldDB" id="A0A060T9A4"/>
<organism evidence="8">
    <name type="scientific">Blastobotrys adeninivorans</name>
    <name type="common">Yeast</name>
    <name type="synonym">Arxula adeninivorans</name>
    <dbReference type="NCBI Taxonomy" id="409370"/>
    <lineage>
        <taxon>Eukaryota</taxon>
        <taxon>Fungi</taxon>
        <taxon>Dikarya</taxon>
        <taxon>Ascomycota</taxon>
        <taxon>Saccharomycotina</taxon>
        <taxon>Dipodascomycetes</taxon>
        <taxon>Dipodascales</taxon>
        <taxon>Trichomonascaceae</taxon>
        <taxon>Blastobotrys</taxon>
    </lineage>
</organism>
<dbReference type="PROSITE" id="PS50016">
    <property type="entry name" value="ZF_PHD_2"/>
    <property type="match status" value="1"/>
</dbReference>
<dbReference type="GO" id="GO:0045814">
    <property type="term" value="P:negative regulation of gene expression, epigenetic"/>
    <property type="evidence" value="ECO:0007669"/>
    <property type="project" value="TreeGrafter"/>
</dbReference>
<evidence type="ECO:0000256" key="4">
    <source>
        <dbReference type="ARBA" id="ARBA00022833"/>
    </source>
</evidence>
<keyword evidence="5" id="KW-0539">Nucleus</keyword>
<dbReference type="PANTHER" id="PTHR12628">
    <property type="entry name" value="POLYCOMB-LIKE TRANSCRIPTION FACTOR"/>
    <property type="match status" value="1"/>
</dbReference>
<dbReference type="InterPro" id="IPR011011">
    <property type="entry name" value="Znf_FYVE_PHD"/>
</dbReference>
<feature type="domain" description="PHD-type" evidence="7">
    <location>
        <begin position="19"/>
        <end position="75"/>
    </location>
</feature>
<keyword evidence="2" id="KW-0479">Metal-binding</keyword>
<dbReference type="PANTHER" id="PTHR12628:SF10">
    <property type="entry name" value="HOMEOBOX DOMAIN-CONTAINING PROTEIN"/>
    <property type="match status" value="1"/>
</dbReference>
<gene>
    <name evidence="8" type="ORF">GNLVRS02_ARAD1C42614g</name>
</gene>
<evidence type="ECO:0000256" key="3">
    <source>
        <dbReference type="ARBA" id="ARBA00022771"/>
    </source>
</evidence>
<dbReference type="CDD" id="cd15502">
    <property type="entry name" value="PHD_Phf1p_Phf2p_like"/>
    <property type="match status" value="1"/>
</dbReference>
<keyword evidence="3 6" id="KW-0863">Zinc-finger</keyword>
<evidence type="ECO:0000256" key="5">
    <source>
        <dbReference type="ARBA" id="ARBA00023242"/>
    </source>
</evidence>
<dbReference type="GO" id="GO:0003677">
    <property type="term" value="F:DNA binding"/>
    <property type="evidence" value="ECO:0007669"/>
    <property type="project" value="TreeGrafter"/>
</dbReference>
<protein>
    <submittedName>
        <fullName evidence="8">ARAD1C42614p</fullName>
    </submittedName>
</protein>
<dbReference type="EMBL" id="HG937693">
    <property type="protein sequence ID" value="CDP35751.1"/>
    <property type="molecule type" value="Genomic_DNA"/>
</dbReference>
<dbReference type="PhylomeDB" id="A0A060T9A4"/>
<dbReference type="InterPro" id="IPR001965">
    <property type="entry name" value="Znf_PHD"/>
</dbReference>
<dbReference type="InterPro" id="IPR019786">
    <property type="entry name" value="Zinc_finger_PHD-type_CS"/>
</dbReference>
<dbReference type="GO" id="GO:0003682">
    <property type="term" value="F:chromatin binding"/>
    <property type="evidence" value="ECO:0007669"/>
    <property type="project" value="TreeGrafter"/>
</dbReference>
<dbReference type="Gene3D" id="3.30.40.10">
    <property type="entry name" value="Zinc/RING finger domain, C3HC4 (zinc finger)"/>
    <property type="match status" value="1"/>
</dbReference>
<dbReference type="InterPro" id="IPR013083">
    <property type="entry name" value="Znf_RING/FYVE/PHD"/>
</dbReference>
<dbReference type="SMART" id="SM00249">
    <property type="entry name" value="PHD"/>
    <property type="match status" value="1"/>
</dbReference>
<evidence type="ECO:0000256" key="6">
    <source>
        <dbReference type="PROSITE-ProRule" id="PRU00146"/>
    </source>
</evidence>
<evidence type="ECO:0000259" key="7">
    <source>
        <dbReference type="PROSITE" id="PS50016"/>
    </source>
</evidence>
<dbReference type="PROSITE" id="PS01359">
    <property type="entry name" value="ZF_PHD_1"/>
    <property type="match status" value="1"/>
</dbReference>
<dbReference type="InterPro" id="IPR019787">
    <property type="entry name" value="Znf_PHD-finger"/>
</dbReference>
<evidence type="ECO:0000256" key="2">
    <source>
        <dbReference type="ARBA" id="ARBA00022723"/>
    </source>
</evidence>
<proteinExistence type="predicted"/>
<dbReference type="Pfam" id="PF00628">
    <property type="entry name" value="PHD"/>
    <property type="match status" value="1"/>
</dbReference>
<sequence>MANVNIARSSTPYGRRQEVYVCKICQRGNSPKSNQIVFCDDCNTPYHQLCHVPHIDRIVVDVADAQWFCKDCQPRRRELPLETGMSGEGLSLEVKKTYLSSLSRAQLVELVQFAETLNPKVPLYSPHTHTIALRMQLENNKRLHHSGSSTRVDYEDLLVDAMMAKSMGQGVELKQIWQWIDTDTESDTVNSTFLQSATRALQRALRRGRIIKNGNLYYVNQSYQPPSELSLSQYLRADDEALFSEIPMRIPPATEEDQYYCIDDNEEVFSHKVYVKA</sequence>
<dbReference type="SUPFAM" id="SSF57903">
    <property type="entry name" value="FYVE/PHD zinc finger"/>
    <property type="match status" value="1"/>
</dbReference>
<evidence type="ECO:0000256" key="1">
    <source>
        <dbReference type="ARBA" id="ARBA00004123"/>
    </source>
</evidence>
<keyword evidence="4" id="KW-0862">Zinc</keyword>
<accession>A0A060T9A4</accession>
<comment type="subcellular location">
    <subcellularLocation>
        <location evidence="1">Nucleus</location>
    </subcellularLocation>
</comment>
<reference evidence="8" key="1">
    <citation type="submission" date="2014-02" db="EMBL/GenBank/DDBJ databases">
        <authorList>
            <person name="Genoscope - CEA"/>
        </authorList>
    </citation>
    <scope>NUCLEOTIDE SEQUENCE</scope>
    <source>
        <strain evidence="8">LS3</strain>
    </source>
</reference>
<name>A0A060T9A4_BLAAD</name>
<dbReference type="GO" id="GO:0008270">
    <property type="term" value="F:zinc ion binding"/>
    <property type="evidence" value="ECO:0007669"/>
    <property type="project" value="UniProtKB-KW"/>
</dbReference>
<reference evidence="8" key="2">
    <citation type="submission" date="2014-06" db="EMBL/GenBank/DDBJ databases">
        <title>The complete genome of Blastobotrys (Arxula) adeninivorans LS3 - a yeast of biotechnological interest.</title>
        <authorList>
            <person name="Kunze G."/>
            <person name="Gaillardin C."/>
            <person name="Czernicka M."/>
            <person name="Durrens P."/>
            <person name="Martin T."/>
            <person name="Boer E."/>
            <person name="Gabaldon T."/>
            <person name="Cruz J."/>
            <person name="Talla E."/>
            <person name="Marck C."/>
            <person name="Goffeau A."/>
            <person name="Barbe V."/>
            <person name="Baret P."/>
            <person name="Baronian K."/>
            <person name="Beier S."/>
            <person name="Bleykasten C."/>
            <person name="Bode R."/>
            <person name="Casaregola S."/>
            <person name="Despons L."/>
            <person name="Fairhead C."/>
            <person name="Giersberg M."/>
            <person name="Gierski P."/>
            <person name="Hahnel U."/>
            <person name="Hartmann A."/>
            <person name="Jankowska D."/>
            <person name="Jubin C."/>
            <person name="Jung P."/>
            <person name="Lafontaine I."/>
            <person name="Leh-Louis V."/>
            <person name="Lemaire M."/>
            <person name="Marcet-Houben M."/>
            <person name="Mascher M."/>
            <person name="Morel G."/>
            <person name="Richard G.-F."/>
            <person name="Riechen J."/>
            <person name="Sacerdot C."/>
            <person name="Sarkar A."/>
            <person name="Savel G."/>
            <person name="Schacherer J."/>
            <person name="Sherman D."/>
            <person name="Straub M.-L."/>
            <person name="Stein N."/>
            <person name="Thierry A."/>
            <person name="Trautwein-Schult A."/>
            <person name="Westhof E."/>
            <person name="Worch S."/>
            <person name="Dujon B."/>
            <person name="Souciet J.-L."/>
            <person name="Wincker P."/>
            <person name="Scholz U."/>
            <person name="Neuveglise N."/>
        </authorList>
    </citation>
    <scope>NUCLEOTIDE SEQUENCE</scope>
    <source>
        <strain evidence="8">LS3</strain>
    </source>
</reference>